<dbReference type="Gene3D" id="2.60.40.10">
    <property type="entry name" value="Immunoglobulins"/>
    <property type="match status" value="1"/>
</dbReference>
<dbReference type="SUPFAM" id="SSF49265">
    <property type="entry name" value="Fibronectin type III"/>
    <property type="match status" value="1"/>
</dbReference>
<accession>A0A1Q9JGJ6</accession>
<gene>
    <name evidence="2" type="ORF">BHK98_03870</name>
</gene>
<reference evidence="2 3" key="1">
    <citation type="journal article" date="2016" name="Appl. Environ. Microbiol.">
        <title>Function and Phylogeny of Bacterial Butyryl Coenzyme A:Acetate Transferases and Their Diversity in the Proximal Colon of Swine.</title>
        <authorList>
            <person name="Trachsel J."/>
            <person name="Bayles D.O."/>
            <person name="Looft T."/>
            <person name="Levine U.Y."/>
            <person name="Allen H.K."/>
        </authorList>
    </citation>
    <scope>NUCLEOTIDE SEQUENCE [LARGE SCALE GENOMIC DNA]</scope>
    <source>
        <strain evidence="2 3">68-3-10</strain>
    </source>
</reference>
<protein>
    <recommendedName>
        <fullName evidence="1">Fibronectin type-III domain-containing protein</fullName>
    </recommendedName>
</protein>
<proteinExistence type="predicted"/>
<name>A0A1Q9JGJ6_9FIRM</name>
<feature type="domain" description="Fibronectin type-III" evidence="1">
    <location>
        <begin position="446"/>
        <end position="543"/>
    </location>
</feature>
<dbReference type="InterPro" id="IPR003961">
    <property type="entry name" value="FN3_dom"/>
</dbReference>
<dbReference type="AlphaFoldDB" id="A0A1Q9JGJ6"/>
<dbReference type="PROSITE" id="PS50853">
    <property type="entry name" value="FN3"/>
    <property type="match status" value="1"/>
</dbReference>
<organism evidence="2 3">
    <name type="scientific">Hornefia porci</name>
    <dbReference type="NCBI Taxonomy" id="2652292"/>
    <lineage>
        <taxon>Bacteria</taxon>
        <taxon>Bacillati</taxon>
        <taxon>Bacillota</taxon>
        <taxon>Clostridia</taxon>
        <taxon>Peptostreptococcales</taxon>
        <taxon>Anaerovoracaceae</taxon>
        <taxon>Hornefia</taxon>
    </lineage>
</organism>
<dbReference type="STRING" id="1261640.BHK98_03870"/>
<evidence type="ECO:0000313" key="2">
    <source>
        <dbReference type="EMBL" id="OLR55277.1"/>
    </source>
</evidence>
<dbReference type="Proteomes" id="UP000187404">
    <property type="component" value="Unassembled WGS sequence"/>
</dbReference>
<evidence type="ECO:0000313" key="3">
    <source>
        <dbReference type="Proteomes" id="UP000187404"/>
    </source>
</evidence>
<comment type="caution">
    <text evidence="2">The sequence shown here is derived from an EMBL/GenBank/DDBJ whole genome shotgun (WGS) entry which is preliminary data.</text>
</comment>
<dbReference type="InterPro" id="IPR036116">
    <property type="entry name" value="FN3_sf"/>
</dbReference>
<dbReference type="InterPro" id="IPR013783">
    <property type="entry name" value="Ig-like_fold"/>
</dbReference>
<dbReference type="EMBL" id="MJIE01000001">
    <property type="protein sequence ID" value="OLR55277.1"/>
    <property type="molecule type" value="Genomic_DNA"/>
</dbReference>
<dbReference type="CDD" id="cd00063">
    <property type="entry name" value="FN3"/>
    <property type="match status" value="1"/>
</dbReference>
<sequence length="1015" mass="107643">MAKKAKKTKSKIPYGLTISRSENKYTFKWSKGEAYKDGQQVAYSLNSGKYKALKVSATATTVNTGTAIKAADYFPTAGKTKKLSKVKFRVRGNADSGSGKKKDHDTWSNWAYKEITLRPPSAPAITFELDETLSNKGTFSWNLDTSSSSLCPFTDTVYQTAFGPTAEGPRWGAEVAGQSASGSLTNEETYPSGSSYSRWFRIRARGMAGESAFSEAQHIYALPARCDVSDALVEVSDGGYRITLNFDVMEDLALYPIDSVTPEYTFATPGAGMSVPSGASWTSAELTVGPTMRSVQFNTTETLKEDQMLFVRITTAHDKGTTTGSPYAVAVGGSYGTLKAPTISDASTDTSNNSVSITATTTSEVPDAQTIVWYQPAGAPMRCLGSAKSDTATSFKVDALASSDVFGVQNIVGTLTAGTTAAGNPDYTVSASLASAITWGTAPASVPKDVAATATGSDSALVTWHWSYSGAVSAVISWAQTKDAWESNEEPSSVTVSKLHAPEWNIIGLTAGVTWYFRVRFMTSDTSSGEWSEITDAATVNLSSAPTTPALTLSRTTITVGQTVTAGWAYASGDGTSQAHAEIWEMTVSSDGVTPSALIAATDTEQQLIFSPEWADGTTHYLSVRLTSASGMTSGWAPVVAITVTPAASCTISATSLTYGYTVYDDDAKTESHTVTALEALPLSVTVTGAGNAGETTLAIERAESFRGARPDESTLDGFDGETIYLAMIHGAGTFTVVYDDLLGSLDDGAKYTLTATVTDDYGQTAEASQAFEVHWSHKAGIPGATVAADDGRLAVTITPTAPTDAADDDVCDIYRLSIDKPQLIYQGAAFGSSYVDPYPALGPEGGHRIVTRTASGCITADDVPAWYDTTADDADYLDDAAIIIDFDAGERVRIPYDISLDNTFDKDFESTQYLGGAVQGDWNPAVGRTLSIDADLILDAGDENVEKLRDLAAYAGICHIRTSDGSSFSGNVDVQEKREQRSKKLAVTLSIIRIDPEGTEAMTLEEWQEAEGAK</sequence>
<evidence type="ECO:0000259" key="1">
    <source>
        <dbReference type="PROSITE" id="PS50853"/>
    </source>
</evidence>
<dbReference type="OrthoDB" id="9783374at2"/>
<dbReference type="RefSeq" id="WP_075712271.1">
    <property type="nucleotide sequence ID" value="NZ_MJIE01000001.1"/>
</dbReference>
<keyword evidence="3" id="KW-1185">Reference proteome</keyword>